<feature type="compositionally biased region" description="Basic and acidic residues" evidence="1">
    <location>
        <begin position="83"/>
        <end position="94"/>
    </location>
</feature>
<feature type="region of interest" description="Disordered" evidence="1">
    <location>
        <begin position="1"/>
        <end position="36"/>
    </location>
</feature>
<evidence type="ECO:0000313" key="3">
    <source>
        <dbReference type="Proteomes" id="UP000184036"/>
    </source>
</evidence>
<reference evidence="3" key="1">
    <citation type="submission" date="2016-11" db="EMBL/GenBank/DDBJ databases">
        <authorList>
            <person name="Varghese N."/>
            <person name="Submissions S."/>
        </authorList>
    </citation>
    <scope>NUCLEOTIDE SEQUENCE [LARGE SCALE GENOMIC DNA]</scope>
    <source>
        <strain evidence="3">DSM 19741</strain>
    </source>
</reference>
<accession>A0A1M5EEJ5</accession>
<dbReference type="Proteomes" id="UP000184036">
    <property type="component" value="Unassembled WGS sequence"/>
</dbReference>
<organism evidence="2 3">
    <name type="scientific">Flavobacterium segetis</name>
    <dbReference type="NCBI Taxonomy" id="271157"/>
    <lineage>
        <taxon>Bacteria</taxon>
        <taxon>Pseudomonadati</taxon>
        <taxon>Bacteroidota</taxon>
        <taxon>Flavobacteriia</taxon>
        <taxon>Flavobacteriales</taxon>
        <taxon>Flavobacteriaceae</taxon>
        <taxon>Flavobacterium</taxon>
    </lineage>
</organism>
<dbReference type="AlphaFoldDB" id="A0A1M5EEJ5"/>
<sequence length="125" mass="14073">MENDDLGSKKMNNKQSTNEGFSGDNMPDDCKTADSIIKEEVVTDRDGNETIVQRARNADGSEALLPEQDQRTWNENESLSRGVHTEEEAMKTVENEDLNSDITAHRYPASHPDNHQDRGNIKLDD</sequence>
<dbReference type="OrthoDB" id="1374894at2"/>
<dbReference type="STRING" id="271157.SAMN05444396_101337"/>
<proteinExistence type="predicted"/>
<protein>
    <submittedName>
        <fullName evidence="2">Uncharacterized protein</fullName>
    </submittedName>
</protein>
<evidence type="ECO:0000256" key="1">
    <source>
        <dbReference type="SAM" id="MobiDB-lite"/>
    </source>
</evidence>
<feature type="region of interest" description="Disordered" evidence="1">
    <location>
        <begin position="54"/>
        <end position="125"/>
    </location>
</feature>
<dbReference type="EMBL" id="FQWE01000001">
    <property type="protein sequence ID" value="SHF77648.1"/>
    <property type="molecule type" value="Genomic_DNA"/>
</dbReference>
<gene>
    <name evidence="2" type="ORF">SAMN05444396_101337</name>
</gene>
<name>A0A1M5EEJ5_9FLAO</name>
<keyword evidence="3" id="KW-1185">Reference proteome</keyword>
<feature type="compositionally biased region" description="Basic and acidic residues" evidence="1">
    <location>
        <begin position="112"/>
        <end position="125"/>
    </location>
</feature>
<evidence type="ECO:0000313" key="2">
    <source>
        <dbReference type="EMBL" id="SHF77648.1"/>
    </source>
</evidence>